<dbReference type="GO" id="GO:0008289">
    <property type="term" value="F:lipid binding"/>
    <property type="evidence" value="ECO:0007669"/>
    <property type="project" value="InterPro"/>
</dbReference>
<organism evidence="2">
    <name type="scientific">Hemiselmis andersenii</name>
    <name type="common">Cryptophyte alga</name>
    <dbReference type="NCBI Taxonomy" id="464988"/>
    <lineage>
        <taxon>Eukaryota</taxon>
        <taxon>Cryptophyceae</taxon>
        <taxon>Cryptomonadales</taxon>
        <taxon>Hemiselmidaceae</taxon>
        <taxon>Hemiselmis</taxon>
    </lineage>
</organism>
<dbReference type="SUPFAM" id="SSF55961">
    <property type="entry name" value="Bet v1-like"/>
    <property type="match status" value="1"/>
</dbReference>
<reference evidence="2" key="1">
    <citation type="submission" date="2021-01" db="EMBL/GenBank/DDBJ databases">
        <authorList>
            <person name="Corre E."/>
            <person name="Pelletier E."/>
            <person name="Niang G."/>
            <person name="Scheremetjew M."/>
            <person name="Finn R."/>
            <person name="Kale V."/>
            <person name="Holt S."/>
            <person name="Cochrane G."/>
            <person name="Meng A."/>
            <person name="Brown T."/>
            <person name="Cohen L."/>
        </authorList>
    </citation>
    <scope>NUCLEOTIDE SEQUENCE</scope>
    <source>
        <strain evidence="2">CCMP644</strain>
    </source>
</reference>
<protein>
    <recommendedName>
        <fullName evidence="1">START domain-containing protein</fullName>
    </recommendedName>
</protein>
<evidence type="ECO:0000259" key="1">
    <source>
        <dbReference type="Pfam" id="PF01852"/>
    </source>
</evidence>
<sequence length="163" mass="17957">MSRVYHLFLSNDYVLQYNQFCSEIQDVGWLDKSTKISWASSKSMGPFAPRDFVTRSHYRILRDGSLLLSTMSEAGLPCTEFREQGSNPEEYVRMDVVLGGYLFQSTDDGSKTRFQMVSLCNPGGALDSTVGAMISSMLCATGPVKFISALRRLSVGAESKPAG</sequence>
<dbReference type="EMBL" id="HBFX01054780">
    <property type="protein sequence ID" value="CAD8981966.1"/>
    <property type="molecule type" value="Transcribed_RNA"/>
</dbReference>
<dbReference type="Pfam" id="PF01852">
    <property type="entry name" value="START"/>
    <property type="match status" value="1"/>
</dbReference>
<feature type="domain" description="START" evidence="1">
    <location>
        <begin position="3"/>
        <end position="126"/>
    </location>
</feature>
<gene>
    <name evidence="2" type="ORF">HAND00432_LOCUS32976</name>
</gene>
<name>A0A7S1HHL7_HEMAN</name>
<dbReference type="InterPro" id="IPR002913">
    <property type="entry name" value="START_lipid-bd_dom"/>
</dbReference>
<evidence type="ECO:0000313" key="2">
    <source>
        <dbReference type="EMBL" id="CAD8981966.1"/>
    </source>
</evidence>
<accession>A0A7S1HHL7</accession>
<dbReference type="Gene3D" id="3.30.530.20">
    <property type="match status" value="1"/>
</dbReference>
<dbReference type="InterPro" id="IPR023393">
    <property type="entry name" value="START-like_dom_sf"/>
</dbReference>
<proteinExistence type="predicted"/>
<dbReference type="AlphaFoldDB" id="A0A7S1HHL7"/>